<dbReference type="Proteomes" id="UP001054889">
    <property type="component" value="Unassembled WGS sequence"/>
</dbReference>
<sequence>MDVYGWWWWWAARVFWVGVGPSAAAGEVRAGGGAVPRRAVVAVRVTWTRGVARASGGCRALASPRGGRGRVVPGAAVLCCACASGARPPLCRVAVTAR</sequence>
<dbReference type="AlphaFoldDB" id="A0AAV5E0F9"/>
<protein>
    <recommendedName>
        <fullName evidence="4">Secreted protein</fullName>
    </recommendedName>
</protein>
<keyword evidence="3" id="KW-1185">Reference proteome</keyword>
<evidence type="ECO:0000313" key="3">
    <source>
        <dbReference type="Proteomes" id="UP001054889"/>
    </source>
</evidence>
<gene>
    <name evidence="2" type="primary">gb02850</name>
    <name evidence="2" type="ORF">PR202_gb02850</name>
</gene>
<organism evidence="2 3">
    <name type="scientific">Eleusine coracana subsp. coracana</name>
    <dbReference type="NCBI Taxonomy" id="191504"/>
    <lineage>
        <taxon>Eukaryota</taxon>
        <taxon>Viridiplantae</taxon>
        <taxon>Streptophyta</taxon>
        <taxon>Embryophyta</taxon>
        <taxon>Tracheophyta</taxon>
        <taxon>Spermatophyta</taxon>
        <taxon>Magnoliopsida</taxon>
        <taxon>Liliopsida</taxon>
        <taxon>Poales</taxon>
        <taxon>Poaceae</taxon>
        <taxon>PACMAD clade</taxon>
        <taxon>Chloridoideae</taxon>
        <taxon>Cynodonteae</taxon>
        <taxon>Eleusininae</taxon>
        <taxon>Eleusine</taxon>
    </lineage>
</organism>
<accession>A0AAV5E0F9</accession>
<evidence type="ECO:0008006" key="4">
    <source>
        <dbReference type="Google" id="ProtNLM"/>
    </source>
</evidence>
<reference evidence="2" key="1">
    <citation type="journal article" date="2018" name="DNA Res.">
        <title>Multiple hybrid de novo genome assembly of finger millet, an orphan allotetraploid crop.</title>
        <authorList>
            <person name="Hatakeyama M."/>
            <person name="Aluri S."/>
            <person name="Balachadran M.T."/>
            <person name="Sivarajan S.R."/>
            <person name="Patrignani A."/>
            <person name="Gruter S."/>
            <person name="Poveda L."/>
            <person name="Shimizu-Inatsugi R."/>
            <person name="Baeten J."/>
            <person name="Francoijs K.J."/>
            <person name="Nataraja K.N."/>
            <person name="Reddy Y.A.N."/>
            <person name="Phadnis S."/>
            <person name="Ravikumar R.L."/>
            <person name="Schlapbach R."/>
            <person name="Sreeman S.M."/>
            <person name="Shimizu K.K."/>
        </authorList>
    </citation>
    <scope>NUCLEOTIDE SEQUENCE</scope>
</reference>
<feature type="chain" id="PRO_5043562696" description="Secreted protein" evidence="1">
    <location>
        <begin position="25"/>
        <end position="98"/>
    </location>
</feature>
<evidence type="ECO:0000313" key="2">
    <source>
        <dbReference type="EMBL" id="GJN15904.1"/>
    </source>
</evidence>
<evidence type="ECO:0000256" key="1">
    <source>
        <dbReference type="SAM" id="SignalP"/>
    </source>
</evidence>
<feature type="signal peptide" evidence="1">
    <location>
        <begin position="1"/>
        <end position="24"/>
    </location>
</feature>
<comment type="caution">
    <text evidence="2">The sequence shown here is derived from an EMBL/GenBank/DDBJ whole genome shotgun (WGS) entry which is preliminary data.</text>
</comment>
<reference evidence="2" key="2">
    <citation type="submission" date="2021-12" db="EMBL/GenBank/DDBJ databases">
        <title>Resequencing data analysis of finger millet.</title>
        <authorList>
            <person name="Hatakeyama M."/>
            <person name="Aluri S."/>
            <person name="Balachadran M.T."/>
            <person name="Sivarajan S.R."/>
            <person name="Poveda L."/>
            <person name="Shimizu-Inatsugi R."/>
            <person name="Schlapbach R."/>
            <person name="Sreeman S.M."/>
            <person name="Shimizu K.K."/>
        </authorList>
    </citation>
    <scope>NUCLEOTIDE SEQUENCE</scope>
</reference>
<name>A0AAV5E0F9_ELECO</name>
<proteinExistence type="predicted"/>
<keyword evidence="1" id="KW-0732">Signal</keyword>
<dbReference type="EMBL" id="BQKI01000072">
    <property type="protein sequence ID" value="GJN15904.1"/>
    <property type="molecule type" value="Genomic_DNA"/>
</dbReference>